<evidence type="ECO:0000313" key="7">
    <source>
        <dbReference type="Proteomes" id="UP000195573"/>
    </source>
</evidence>
<dbReference type="InterPro" id="IPR022694">
    <property type="entry name" value="3-OHacyl-CoA_DH"/>
</dbReference>
<dbReference type="InterPro" id="IPR036291">
    <property type="entry name" value="NAD(P)-bd_dom_sf"/>
</dbReference>
<dbReference type="SUPFAM" id="SSF51735">
    <property type="entry name" value="NAD(P)-binding Rossmann-fold domains"/>
    <property type="match status" value="1"/>
</dbReference>
<dbReference type="GeneID" id="96739098"/>
<dbReference type="Gene3D" id="1.10.1040.10">
    <property type="entry name" value="N-(1-d-carboxylethyl)-l-norvaline Dehydrogenase, domain 2"/>
    <property type="match status" value="1"/>
</dbReference>
<evidence type="ECO:0000259" key="4">
    <source>
        <dbReference type="Pfam" id="PF00725"/>
    </source>
</evidence>
<organism evidence="6 7">
    <name type="scientific">Sutcliffiella horikoshii</name>
    <dbReference type="NCBI Taxonomy" id="79883"/>
    <lineage>
        <taxon>Bacteria</taxon>
        <taxon>Bacillati</taxon>
        <taxon>Bacillota</taxon>
        <taxon>Bacilli</taxon>
        <taxon>Bacillales</taxon>
        <taxon>Bacillaceae</taxon>
        <taxon>Sutcliffiella</taxon>
    </lineage>
</organism>
<feature type="domain" description="3-hydroxyacyl-CoA dehydrogenase NAD binding" evidence="5">
    <location>
        <begin position="3"/>
        <end position="182"/>
    </location>
</feature>
<keyword evidence="3" id="KW-0560">Oxidoreductase</keyword>
<dbReference type="PANTHER" id="PTHR48075:SF5">
    <property type="entry name" value="3-HYDROXYBUTYRYL-COA DEHYDROGENASE"/>
    <property type="match status" value="1"/>
</dbReference>
<gene>
    <name evidence="6" type="ORF">B4U37_11770</name>
</gene>
<dbReference type="RefSeq" id="WP_088018389.1">
    <property type="nucleotide sequence ID" value="NZ_CP020880.1"/>
</dbReference>
<dbReference type="SUPFAM" id="SSF48179">
    <property type="entry name" value="6-phosphogluconate dehydrogenase C-terminal domain-like"/>
    <property type="match status" value="1"/>
</dbReference>
<dbReference type="PIRSF" id="PIRSF000105">
    <property type="entry name" value="HCDH"/>
    <property type="match status" value="1"/>
</dbReference>
<dbReference type="InterPro" id="IPR006108">
    <property type="entry name" value="3HC_DH_C"/>
</dbReference>
<dbReference type="InterPro" id="IPR006176">
    <property type="entry name" value="3-OHacyl-CoA_DH_NAD-bd"/>
</dbReference>
<dbReference type="InterPro" id="IPR013328">
    <property type="entry name" value="6PGD_dom2"/>
</dbReference>
<dbReference type="Pfam" id="PF00725">
    <property type="entry name" value="3HCDH"/>
    <property type="match status" value="1"/>
</dbReference>
<proteinExistence type="inferred from homology"/>
<evidence type="ECO:0000259" key="5">
    <source>
        <dbReference type="Pfam" id="PF02737"/>
    </source>
</evidence>
<comment type="similarity">
    <text evidence="2">Belongs to the 3-hydroxyacyl-CoA dehydrogenase family.</text>
</comment>
<dbReference type="InterPro" id="IPR008927">
    <property type="entry name" value="6-PGluconate_DH-like_C_sf"/>
</dbReference>
<feature type="domain" description="3-hydroxyacyl-CoA dehydrogenase C-terminal" evidence="4">
    <location>
        <begin position="185"/>
        <end position="280"/>
    </location>
</feature>
<dbReference type="PANTHER" id="PTHR48075">
    <property type="entry name" value="3-HYDROXYACYL-COA DEHYDROGENASE FAMILY PROTEIN"/>
    <property type="match status" value="1"/>
</dbReference>
<protein>
    <submittedName>
        <fullName evidence="6">3-hydroxybutyryl-CoA dehydrogenase</fullName>
    </submittedName>
</protein>
<evidence type="ECO:0000313" key="6">
    <source>
        <dbReference type="EMBL" id="ART76674.1"/>
    </source>
</evidence>
<comment type="pathway">
    <text evidence="1">Lipid metabolism; butanoate metabolism.</text>
</comment>
<reference evidence="6 7" key="1">
    <citation type="submission" date="2017-04" db="EMBL/GenBank/DDBJ databases">
        <title>Complete Genome Sequence of the Bacillus horikoshii 20a strain from Cuatro Cienegas, Coahuila, Mexico.</title>
        <authorList>
            <person name="Zarza E."/>
            <person name="Alcaraz L.D."/>
            <person name="Aguilar-Salinas B."/>
            <person name="Islas A."/>
            <person name="Olmedo-Alvarez G."/>
        </authorList>
    </citation>
    <scope>NUCLEOTIDE SEQUENCE [LARGE SCALE GENOMIC DNA]</scope>
    <source>
        <strain evidence="6 7">20a</strain>
    </source>
</reference>
<evidence type="ECO:0000256" key="3">
    <source>
        <dbReference type="ARBA" id="ARBA00023002"/>
    </source>
</evidence>
<dbReference type="NCBIfam" id="NF006722">
    <property type="entry name" value="PRK09260.1"/>
    <property type="match status" value="1"/>
</dbReference>
<sequence length="281" mass="31153">MEKVVVIGSGVMGRGIAYVSALGGYHTTLIDVKEEQLAGARKEIEIIISKGLEKGKLTDQAAGELRDNLFYSTQLEEAVKVANLIIEAVPENMDIKKSVYEQIDKVAPAQCYFASNTSTMSPTEIGSFTSRPEKVIAMHFFNPVHKMKLIEIVRGLETSDETAEYIRYAAERMGKETVVVNEFPGFVTSRISALVGNEAFYMLQEGVGTPEEIDKAIKLGLNYPMGPFELGDLVGLDTRLNNLKYLHEKLGEKYRPAPLLEKYVKAGRLGRKSGKGVYDYQ</sequence>
<dbReference type="EMBL" id="CP020880">
    <property type="protein sequence ID" value="ART76674.1"/>
    <property type="molecule type" value="Genomic_DNA"/>
</dbReference>
<dbReference type="Pfam" id="PF02737">
    <property type="entry name" value="3HCDH_N"/>
    <property type="match status" value="1"/>
</dbReference>
<dbReference type="Gene3D" id="3.40.50.720">
    <property type="entry name" value="NAD(P)-binding Rossmann-like Domain"/>
    <property type="match status" value="1"/>
</dbReference>
<dbReference type="Proteomes" id="UP000195573">
    <property type="component" value="Chromosome"/>
</dbReference>
<evidence type="ECO:0000256" key="1">
    <source>
        <dbReference type="ARBA" id="ARBA00005086"/>
    </source>
</evidence>
<evidence type="ECO:0000256" key="2">
    <source>
        <dbReference type="ARBA" id="ARBA00009463"/>
    </source>
</evidence>
<name>A0ABM6KJJ4_9BACI</name>
<keyword evidence="7" id="KW-1185">Reference proteome</keyword>
<accession>A0ABM6KJJ4</accession>